<feature type="domain" description="HTH tetR-type" evidence="3">
    <location>
        <begin position="32"/>
        <end position="92"/>
    </location>
</feature>
<comment type="caution">
    <text evidence="4">The sequence shown here is derived from an EMBL/GenBank/DDBJ whole genome shotgun (WGS) entry which is preliminary data.</text>
</comment>
<keyword evidence="1 2" id="KW-0238">DNA-binding</keyword>
<evidence type="ECO:0000256" key="2">
    <source>
        <dbReference type="PROSITE-ProRule" id="PRU00335"/>
    </source>
</evidence>
<evidence type="ECO:0000313" key="5">
    <source>
        <dbReference type="Proteomes" id="UP000606115"/>
    </source>
</evidence>
<name>A0ABQ2DF51_9MICC</name>
<dbReference type="InterPro" id="IPR009057">
    <property type="entry name" value="Homeodomain-like_sf"/>
</dbReference>
<dbReference type="EMBL" id="BMKX01000002">
    <property type="protein sequence ID" value="GGJ54632.1"/>
    <property type="molecule type" value="Genomic_DNA"/>
</dbReference>
<sequence length="228" mass="24843">MPVGAKLHLVNNSATTGTVPATAPAGLSARMQKTRLSITQHARELTAEHGFAGFTVDQLCAGVGISRRTFFNYFAAKIDAVFGHDDDGIPADALDRFMASRPAGIQGISPTLQADLVALFVELLNRDEQAIGSTQGFFAAVHREPELLERMIKVGPERQAEFMKLIAQREGVEASHPGLELLVHSLQFATFKAVDRYLASDSERSLAEEYLAVLTMGREIYSQPLTRS</sequence>
<evidence type="ECO:0000256" key="1">
    <source>
        <dbReference type="ARBA" id="ARBA00023125"/>
    </source>
</evidence>
<protein>
    <submittedName>
        <fullName evidence="4">TetR family transcriptional regulator</fullName>
    </submittedName>
</protein>
<organism evidence="4 5">
    <name type="scientific">Glutamicibacter ardleyensis</name>
    <dbReference type="NCBI Taxonomy" id="225894"/>
    <lineage>
        <taxon>Bacteria</taxon>
        <taxon>Bacillati</taxon>
        <taxon>Actinomycetota</taxon>
        <taxon>Actinomycetes</taxon>
        <taxon>Micrococcales</taxon>
        <taxon>Micrococcaceae</taxon>
        <taxon>Glutamicibacter</taxon>
    </lineage>
</organism>
<keyword evidence="5" id="KW-1185">Reference proteome</keyword>
<accession>A0ABQ2DF51</accession>
<evidence type="ECO:0000259" key="3">
    <source>
        <dbReference type="PROSITE" id="PS50977"/>
    </source>
</evidence>
<proteinExistence type="predicted"/>
<evidence type="ECO:0000313" key="4">
    <source>
        <dbReference type="EMBL" id="GGJ54632.1"/>
    </source>
</evidence>
<dbReference type="SUPFAM" id="SSF46689">
    <property type="entry name" value="Homeodomain-like"/>
    <property type="match status" value="1"/>
</dbReference>
<dbReference type="Pfam" id="PF00440">
    <property type="entry name" value="TetR_N"/>
    <property type="match status" value="1"/>
</dbReference>
<dbReference type="InterPro" id="IPR001647">
    <property type="entry name" value="HTH_TetR"/>
</dbReference>
<feature type="DNA-binding region" description="H-T-H motif" evidence="2">
    <location>
        <begin position="55"/>
        <end position="74"/>
    </location>
</feature>
<dbReference type="Proteomes" id="UP000606115">
    <property type="component" value="Unassembled WGS sequence"/>
</dbReference>
<dbReference type="PROSITE" id="PS50977">
    <property type="entry name" value="HTH_TETR_2"/>
    <property type="match status" value="1"/>
</dbReference>
<dbReference type="Gene3D" id="1.10.357.10">
    <property type="entry name" value="Tetracycline Repressor, domain 2"/>
    <property type="match status" value="1"/>
</dbReference>
<reference evidence="5" key="1">
    <citation type="journal article" date="2019" name="Int. J. Syst. Evol. Microbiol.">
        <title>The Global Catalogue of Microorganisms (GCM) 10K type strain sequencing project: providing services to taxonomists for standard genome sequencing and annotation.</title>
        <authorList>
            <consortium name="The Broad Institute Genomics Platform"/>
            <consortium name="The Broad Institute Genome Sequencing Center for Infectious Disease"/>
            <person name="Wu L."/>
            <person name="Ma J."/>
        </authorList>
    </citation>
    <scope>NUCLEOTIDE SEQUENCE [LARGE SCALE GENOMIC DNA]</scope>
    <source>
        <strain evidence="5">CGMCC 1.3685</strain>
    </source>
</reference>
<gene>
    <name evidence="4" type="ORF">GCM10007173_11570</name>
</gene>